<dbReference type="AlphaFoldDB" id="A0A2I0JQ01"/>
<dbReference type="EMBL" id="PGOL01001401">
    <property type="protein sequence ID" value="PKI58374.1"/>
    <property type="molecule type" value="Genomic_DNA"/>
</dbReference>
<evidence type="ECO:0000256" key="1">
    <source>
        <dbReference type="SAM" id="MobiDB-lite"/>
    </source>
</evidence>
<feature type="region of interest" description="Disordered" evidence="1">
    <location>
        <begin position="70"/>
        <end position="94"/>
    </location>
</feature>
<keyword evidence="3" id="KW-1185">Reference proteome</keyword>
<protein>
    <submittedName>
        <fullName evidence="2">Uncharacterized protein</fullName>
    </submittedName>
</protein>
<comment type="caution">
    <text evidence="2">The sequence shown here is derived from an EMBL/GenBank/DDBJ whole genome shotgun (WGS) entry which is preliminary data.</text>
</comment>
<dbReference type="Proteomes" id="UP000233551">
    <property type="component" value="Unassembled WGS sequence"/>
</dbReference>
<accession>A0A2I0JQ01</accession>
<gene>
    <name evidence="2" type="ORF">CRG98_021249</name>
</gene>
<reference evidence="2 3" key="1">
    <citation type="submission" date="2017-11" db="EMBL/GenBank/DDBJ databases">
        <title>De-novo sequencing of pomegranate (Punica granatum L.) genome.</title>
        <authorList>
            <person name="Akparov Z."/>
            <person name="Amiraslanov A."/>
            <person name="Hajiyeva S."/>
            <person name="Abbasov M."/>
            <person name="Kaur K."/>
            <person name="Hamwieh A."/>
            <person name="Solovyev V."/>
            <person name="Salamov A."/>
            <person name="Braich B."/>
            <person name="Kosarev P."/>
            <person name="Mahmoud A."/>
            <person name="Hajiyev E."/>
            <person name="Babayeva S."/>
            <person name="Izzatullayeva V."/>
            <person name="Mammadov A."/>
            <person name="Mammadov A."/>
            <person name="Sharifova S."/>
            <person name="Ojaghi J."/>
            <person name="Eynullazada K."/>
            <person name="Bayramov B."/>
            <person name="Abdulazimova A."/>
            <person name="Shahmuradov I."/>
        </authorList>
    </citation>
    <scope>NUCLEOTIDE SEQUENCE [LARGE SCALE GENOMIC DNA]</scope>
    <source>
        <strain evidence="3">cv. AG2017</strain>
        <tissue evidence="2">Leaf</tissue>
    </source>
</reference>
<organism evidence="2 3">
    <name type="scientific">Punica granatum</name>
    <name type="common">Pomegranate</name>
    <dbReference type="NCBI Taxonomy" id="22663"/>
    <lineage>
        <taxon>Eukaryota</taxon>
        <taxon>Viridiplantae</taxon>
        <taxon>Streptophyta</taxon>
        <taxon>Embryophyta</taxon>
        <taxon>Tracheophyta</taxon>
        <taxon>Spermatophyta</taxon>
        <taxon>Magnoliopsida</taxon>
        <taxon>eudicotyledons</taxon>
        <taxon>Gunneridae</taxon>
        <taxon>Pentapetalae</taxon>
        <taxon>rosids</taxon>
        <taxon>malvids</taxon>
        <taxon>Myrtales</taxon>
        <taxon>Lythraceae</taxon>
        <taxon>Punica</taxon>
    </lineage>
</organism>
<sequence length="126" mass="13752">MPPTLQQNTTGSLRDSHFILTCPVGSVPPSRFCFLLTNPTLFSIFRKSTNALLPKPPQARSLVSWESNATGPAQKFHPDQSVQPRQARLPVGSISRPDCTGSGLFVPAESPDLLCHFSNSFLVFRG</sequence>
<evidence type="ECO:0000313" key="3">
    <source>
        <dbReference type="Proteomes" id="UP000233551"/>
    </source>
</evidence>
<evidence type="ECO:0000313" key="2">
    <source>
        <dbReference type="EMBL" id="PKI58374.1"/>
    </source>
</evidence>
<proteinExistence type="predicted"/>
<name>A0A2I0JQ01_PUNGR</name>